<organism evidence="1 2">
    <name type="scientific">Streptomyces spirodelae</name>
    <dbReference type="NCBI Taxonomy" id="2812904"/>
    <lineage>
        <taxon>Bacteria</taxon>
        <taxon>Bacillati</taxon>
        <taxon>Actinomycetota</taxon>
        <taxon>Actinomycetes</taxon>
        <taxon>Kitasatosporales</taxon>
        <taxon>Streptomycetaceae</taxon>
        <taxon>Streptomyces</taxon>
    </lineage>
</organism>
<protein>
    <submittedName>
        <fullName evidence="1">Uncharacterized protein</fullName>
    </submittedName>
</protein>
<dbReference type="EMBL" id="JAFFZN010000033">
    <property type="protein sequence ID" value="MBO8189283.1"/>
    <property type="molecule type" value="Genomic_DNA"/>
</dbReference>
<accession>A0ABS3X1M8</accession>
<name>A0ABS3X1M8_9ACTN</name>
<evidence type="ECO:0000313" key="1">
    <source>
        <dbReference type="EMBL" id="MBO8189283.1"/>
    </source>
</evidence>
<gene>
    <name evidence="1" type="ORF">JW592_28095</name>
</gene>
<evidence type="ECO:0000313" key="2">
    <source>
        <dbReference type="Proteomes" id="UP001518976"/>
    </source>
</evidence>
<dbReference type="RefSeq" id="WP_209268053.1">
    <property type="nucleotide sequence ID" value="NZ_JAFFZN010000033.1"/>
</dbReference>
<proteinExistence type="predicted"/>
<comment type="caution">
    <text evidence="1">The sequence shown here is derived from an EMBL/GenBank/DDBJ whole genome shotgun (WGS) entry which is preliminary data.</text>
</comment>
<reference evidence="1 2" key="1">
    <citation type="submission" date="2021-02" db="EMBL/GenBank/DDBJ databases">
        <title>Streptomyces spirodelae sp. nov., isolated from duckweed.</title>
        <authorList>
            <person name="Saimee Y."/>
            <person name="Duangmal K."/>
        </authorList>
    </citation>
    <scope>NUCLEOTIDE SEQUENCE [LARGE SCALE GENOMIC DNA]</scope>
    <source>
        <strain evidence="1 2">DW4-2</strain>
    </source>
</reference>
<dbReference type="Proteomes" id="UP001518976">
    <property type="component" value="Unassembled WGS sequence"/>
</dbReference>
<keyword evidence="2" id="KW-1185">Reference proteome</keyword>
<sequence>MESPDDHPDWSHPEVHTANTFDHATVQGPAVQARDIQQLTIAAGSLLSDRYQAYADFCTVWEELQPQILRVATSLWIVRSFDQYAAMVHRSESLFGDLERRHRRIALLDGDDALSLPVLEAAKQAVRAVGPYMYAWGRGNDEAISNAEARNYESLMNLNEAEAAFDHFVQQASATLRDGRRNA</sequence>